<evidence type="ECO:0000313" key="2">
    <source>
        <dbReference type="EMBL" id="XBS40184.1"/>
    </source>
</evidence>
<feature type="domain" description="DUF4189" evidence="1">
    <location>
        <begin position="55"/>
        <end position="160"/>
    </location>
</feature>
<organism evidence="2">
    <name type="scientific">Xanthomonas sp. 10-10</name>
    <dbReference type="NCBI Taxonomy" id="3115848"/>
    <lineage>
        <taxon>Bacteria</taxon>
        <taxon>Pseudomonadati</taxon>
        <taxon>Pseudomonadota</taxon>
        <taxon>Gammaproteobacteria</taxon>
        <taxon>Lysobacterales</taxon>
        <taxon>Lysobacteraceae</taxon>
        <taxon>Xanthomonas</taxon>
    </lineage>
</organism>
<dbReference type="Pfam" id="PF13827">
    <property type="entry name" value="DUF4189"/>
    <property type="match status" value="1"/>
</dbReference>
<proteinExistence type="predicted"/>
<protein>
    <submittedName>
        <fullName evidence="2">DUF4189 domain-containing protein</fullName>
    </submittedName>
</protein>
<dbReference type="AlphaFoldDB" id="A0AAU7PF71"/>
<reference evidence="2" key="1">
    <citation type="submission" date="2024-02" db="EMBL/GenBank/DDBJ databases">
        <title>Complete genome sequence of Xanthomonas sp. 10-10.</title>
        <authorList>
            <person name="Biessy A."/>
            <person name="Ciotola M."/>
            <person name="Cadieux M."/>
            <person name="Soufiane B."/>
            <person name="Laforest M."/>
            <person name="Filion M."/>
        </authorList>
    </citation>
    <scope>NUCLEOTIDE SEQUENCE</scope>
    <source>
        <strain evidence="2">10-10</strain>
    </source>
</reference>
<name>A0AAU7PF71_9XANT</name>
<sequence>MLLGIALSFPAFAEQGCPAGQYPIGGQGAISCAPIPQDRPTVTQPRPTGKWLKTWGAVAVGVLDATPRYGVPVGLASEAEAKREAMARCNRSGAQGCRIGATFRNQCMAIGEPQVDGLPKPDGIIQFSGQPTEGKASAEALRRCMKENPGAQCKVIHTACSEQVFQEF</sequence>
<dbReference type="EMBL" id="CP144460">
    <property type="protein sequence ID" value="XBS40184.1"/>
    <property type="molecule type" value="Genomic_DNA"/>
</dbReference>
<gene>
    <name evidence="2" type="ORF">VZ068_19845</name>
</gene>
<evidence type="ECO:0000259" key="1">
    <source>
        <dbReference type="Pfam" id="PF13827"/>
    </source>
</evidence>
<dbReference type="InterPro" id="IPR025240">
    <property type="entry name" value="DUF4189"/>
</dbReference>
<dbReference type="RefSeq" id="WP_349657762.1">
    <property type="nucleotide sequence ID" value="NZ_CP144460.1"/>
</dbReference>
<accession>A0AAU7PF71</accession>